<name>A0A0F3IQT9_9PROT</name>
<dbReference type="AlphaFoldDB" id="A0A0F3IQT9"/>
<protein>
    <submittedName>
        <fullName evidence="2">3-beta hydroxysteroid dehydrogenase</fullName>
    </submittedName>
</protein>
<keyword evidence="3" id="KW-1185">Reference proteome</keyword>
<sequence length="315" mass="32460">MTQVITVIGGSGFVGRHLVQRLAKTGAQIRLGVRNAEAAKRLKPLGNVGQIVPMGVDIGRGIGLEAAVAGADVVINLVGILAPGGGNRSFEAVQAEGAQRVAEVAKAAGVARFIHMSALGADAASKSRYAQTKAAGEAAVLAVYPSAMIVRPSIIFGPEDGFFNRFATMARMAPALPLIGGGETKFQPVFVGDVAEAIVSAVNDPTISGIYELGGPLTYSFKDLLAFTLETAHLKAVLLPIPFCVASLMGSVMQFVPGAPITADQVELLKTDNVVSGRYPGLADLGLTGATIEAIVPAYLARFHPGGRFGNLKGV</sequence>
<dbReference type="PATRIC" id="fig|552518.3.peg.2433"/>
<evidence type="ECO:0000313" key="3">
    <source>
        <dbReference type="Proteomes" id="UP000033774"/>
    </source>
</evidence>
<dbReference type="InterPro" id="IPR036291">
    <property type="entry name" value="NAD(P)-bd_dom_sf"/>
</dbReference>
<evidence type="ECO:0000313" key="2">
    <source>
        <dbReference type="EMBL" id="KJV09095.1"/>
    </source>
</evidence>
<dbReference type="PANTHER" id="PTHR12126">
    <property type="entry name" value="NADH-UBIQUINONE OXIDOREDUCTASE 39 KDA SUBUNIT-RELATED"/>
    <property type="match status" value="1"/>
</dbReference>
<comment type="caution">
    <text evidence="2">The sequence shown here is derived from an EMBL/GenBank/DDBJ whole genome shotgun (WGS) entry which is preliminary data.</text>
</comment>
<dbReference type="OrthoDB" id="9776313at2"/>
<organism evidence="2 3">
    <name type="scientific">Elstera litoralis</name>
    <dbReference type="NCBI Taxonomy" id="552518"/>
    <lineage>
        <taxon>Bacteria</taxon>
        <taxon>Pseudomonadati</taxon>
        <taxon>Pseudomonadota</taxon>
        <taxon>Alphaproteobacteria</taxon>
        <taxon>Rhodospirillales</taxon>
        <taxon>Rhodospirillaceae</taxon>
        <taxon>Elstera</taxon>
    </lineage>
</organism>
<dbReference type="Gene3D" id="3.40.50.720">
    <property type="entry name" value="NAD(P)-binding Rossmann-like Domain"/>
    <property type="match status" value="1"/>
</dbReference>
<dbReference type="Proteomes" id="UP000033774">
    <property type="component" value="Unassembled WGS sequence"/>
</dbReference>
<feature type="domain" description="NAD-dependent epimerase/dehydratase" evidence="1">
    <location>
        <begin position="5"/>
        <end position="205"/>
    </location>
</feature>
<gene>
    <name evidence="2" type="ORF">VZ95_13635</name>
</gene>
<dbReference type="RefSeq" id="WP_045776338.1">
    <property type="nucleotide sequence ID" value="NZ_LAJY01000361.1"/>
</dbReference>
<reference evidence="2 3" key="1">
    <citation type="submission" date="2015-03" db="EMBL/GenBank/DDBJ databases">
        <title>Draft genome sequence of Elstera litoralis.</title>
        <authorList>
            <person name="Rahalkar M.C."/>
            <person name="Dhakephalkar P.K."/>
            <person name="Pore S.D."/>
            <person name="Arora P."/>
            <person name="Kapse N.G."/>
            <person name="Pandit P.S."/>
        </authorList>
    </citation>
    <scope>NUCLEOTIDE SEQUENCE [LARGE SCALE GENOMIC DNA]</scope>
    <source>
        <strain evidence="2 3">Dia-1</strain>
    </source>
</reference>
<dbReference type="SUPFAM" id="SSF51735">
    <property type="entry name" value="NAD(P)-binding Rossmann-fold domains"/>
    <property type="match status" value="1"/>
</dbReference>
<dbReference type="PANTHER" id="PTHR12126:SF11">
    <property type="entry name" value="NADH DEHYDROGENASE [UBIQUINONE] 1 ALPHA SUBCOMPLEX SUBUNIT 9, MITOCHONDRIAL"/>
    <property type="match status" value="1"/>
</dbReference>
<dbReference type="CDD" id="cd05271">
    <property type="entry name" value="NDUFA9_like_SDR_a"/>
    <property type="match status" value="1"/>
</dbReference>
<dbReference type="FunFam" id="3.40.50.720:FF:000702">
    <property type="entry name" value="NADH dehydrogenase (Ubiquinone)"/>
    <property type="match status" value="1"/>
</dbReference>
<dbReference type="EMBL" id="LAJY01000361">
    <property type="protein sequence ID" value="KJV09095.1"/>
    <property type="molecule type" value="Genomic_DNA"/>
</dbReference>
<accession>A0A0F3IQT9</accession>
<dbReference type="Pfam" id="PF01370">
    <property type="entry name" value="Epimerase"/>
    <property type="match status" value="1"/>
</dbReference>
<dbReference type="InterPro" id="IPR051207">
    <property type="entry name" value="ComplexI_NDUFA9_subunit"/>
</dbReference>
<evidence type="ECO:0000259" key="1">
    <source>
        <dbReference type="Pfam" id="PF01370"/>
    </source>
</evidence>
<dbReference type="InterPro" id="IPR001509">
    <property type="entry name" value="Epimerase_deHydtase"/>
</dbReference>
<dbReference type="GO" id="GO:0044877">
    <property type="term" value="F:protein-containing complex binding"/>
    <property type="evidence" value="ECO:0007669"/>
    <property type="project" value="TreeGrafter"/>
</dbReference>
<proteinExistence type="predicted"/>